<organism evidence="2 3">
    <name type="scientific">Bionectria ochroleuca</name>
    <name type="common">Gliocladium roseum</name>
    <dbReference type="NCBI Taxonomy" id="29856"/>
    <lineage>
        <taxon>Eukaryota</taxon>
        <taxon>Fungi</taxon>
        <taxon>Dikarya</taxon>
        <taxon>Ascomycota</taxon>
        <taxon>Pezizomycotina</taxon>
        <taxon>Sordariomycetes</taxon>
        <taxon>Hypocreomycetidae</taxon>
        <taxon>Hypocreales</taxon>
        <taxon>Bionectriaceae</taxon>
        <taxon>Clonostachys</taxon>
    </lineage>
</organism>
<evidence type="ECO:0000259" key="1">
    <source>
        <dbReference type="PROSITE" id="PS50181"/>
    </source>
</evidence>
<proteinExistence type="predicted"/>
<evidence type="ECO:0000313" key="3">
    <source>
        <dbReference type="Proteomes" id="UP000766486"/>
    </source>
</evidence>
<comment type="caution">
    <text evidence="2">The sequence shown here is derived from an EMBL/GenBank/DDBJ whole genome shotgun (WGS) entry which is preliminary data.</text>
</comment>
<dbReference type="InterPro" id="IPR001810">
    <property type="entry name" value="F-box_dom"/>
</dbReference>
<dbReference type="EMBL" id="CABFNS010000870">
    <property type="protein sequence ID" value="VUC33705.1"/>
    <property type="molecule type" value="Genomic_DNA"/>
</dbReference>
<protein>
    <recommendedName>
        <fullName evidence="1">F-box domain-containing protein</fullName>
    </recommendedName>
</protein>
<name>A0ABY6UQU6_BIOOC</name>
<dbReference type="InterPro" id="IPR036047">
    <property type="entry name" value="F-box-like_dom_sf"/>
</dbReference>
<dbReference type="Pfam" id="PF12937">
    <property type="entry name" value="F-box-like"/>
    <property type="match status" value="1"/>
</dbReference>
<evidence type="ECO:0000313" key="2">
    <source>
        <dbReference type="EMBL" id="VUC33705.1"/>
    </source>
</evidence>
<dbReference type="PROSITE" id="PS50181">
    <property type="entry name" value="FBOX"/>
    <property type="match status" value="1"/>
</dbReference>
<gene>
    <name evidence="2" type="ORF">CLO192961_LOCUS360440</name>
</gene>
<feature type="domain" description="F-box" evidence="1">
    <location>
        <begin position="1"/>
        <end position="46"/>
    </location>
</feature>
<reference evidence="2 3" key="1">
    <citation type="submission" date="2019-06" db="EMBL/GenBank/DDBJ databases">
        <authorList>
            <person name="Broberg M."/>
        </authorList>
    </citation>
    <scope>NUCLEOTIDE SEQUENCE [LARGE SCALE GENOMIC DNA]</scope>
</reference>
<keyword evidence="3" id="KW-1185">Reference proteome</keyword>
<sequence length="451" mass="51908">MPALLSLPSELIYMVLGFVSKRDLLKVCLVNKALHDYCEPSIYSNIAFQWDHRRRPPIIELLQTLVRRPELFAYIETLSLEGHDHYSLQPMPLEKSQVAYAWWDFAAIVNTFNVPFTSQWVEQLWQGNMSAFVALLISRLSWATHLTITYNFVKNADLVGKVLQAKVFGGLPRFYRLKHMVYIHGVEFFANSPEHRSRDGMSLFYLPTVTNLAVWVRNPAVFSWPDDTPNLDHLTSLDIEGCCPTFVGNILALTPNLTSLAWSWHYAYNSNDPWTTKHLDLEEIISTLTPVKGTLERFQFRICIGSGYSSDFHPVIYVTGSFKHLVGFDRITHLDVPLVCLAGFGAGPQPLVSFVPHSVETLSLSTSLLFDEALPWMYEEDEEWPDQEVMDMLIELDDSHSDRLPRLRHINIVDEIDSFDINGLDQMLMENPISVSVDIVRRDQRHWHDWL</sequence>
<dbReference type="SUPFAM" id="SSF81383">
    <property type="entry name" value="F-box domain"/>
    <property type="match status" value="1"/>
</dbReference>
<accession>A0ABY6UQU6</accession>
<dbReference type="Proteomes" id="UP000766486">
    <property type="component" value="Unassembled WGS sequence"/>
</dbReference>